<dbReference type="InterPro" id="IPR003583">
    <property type="entry name" value="Hlx-hairpin-Hlx_DNA-bd_motif"/>
</dbReference>
<dbReference type="Gene3D" id="1.10.150.320">
    <property type="entry name" value="Photosystem II 12 kDa extrinsic protein"/>
    <property type="match status" value="1"/>
</dbReference>
<dbReference type="PANTHER" id="PTHR21180:SF32">
    <property type="entry name" value="ENDONUCLEASE_EXONUCLEASE_PHOSPHATASE FAMILY DOMAIN-CONTAINING PROTEIN 1"/>
    <property type="match status" value="1"/>
</dbReference>
<feature type="region of interest" description="Disordered" evidence="1">
    <location>
        <begin position="146"/>
        <end position="166"/>
    </location>
</feature>
<sequence length="230" mass="23020">MAAGLSVPGMNAIDRLQELTRPTGEEDLLAVRYPAPRVSVPVKPAAAAVVALLVAVGAWAALRGGGGEGDEVSWEQVASPTEVSEVVVVAVVGEVANPGLMTLNEGSRIADALQIAQPLPHADLLAHNQAQLLVDGQQIHVQAIGATPPAGGASQAGGAEGAAPAESGTVSLNSASASELTALPGVGEATAAAIVAHRETNGPFTAVEQLTDVRGIGPAKFEAMRDMVGL</sequence>
<accession>A0A9X8R405</accession>
<dbReference type="NCBIfam" id="TIGR00426">
    <property type="entry name" value="competence protein ComEA helix-hairpin-helix repeat region"/>
    <property type="match status" value="1"/>
</dbReference>
<dbReference type="SUPFAM" id="SSF47781">
    <property type="entry name" value="RuvA domain 2-like"/>
    <property type="match status" value="1"/>
</dbReference>
<comment type="caution">
    <text evidence="3">The sequence shown here is derived from an EMBL/GenBank/DDBJ whole genome shotgun (WGS) entry which is preliminary data.</text>
</comment>
<evidence type="ECO:0000259" key="2">
    <source>
        <dbReference type="SMART" id="SM00278"/>
    </source>
</evidence>
<protein>
    <submittedName>
        <fullName evidence="3">Competence protein ComEA</fullName>
    </submittedName>
</protein>
<dbReference type="Pfam" id="PF12836">
    <property type="entry name" value="HHH_3"/>
    <property type="match status" value="1"/>
</dbReference>
<dbReference type="GO" id="GO:0015628">
    <property type="term" value="P:protein secretion by the type II secretion system"/>
    <property type="evidence" value="ECO:0007669"/>
    <property type="project" value="TreeGrafter"/>
</dbReference>
<proteinExistence type="predicted"/>
<evidence type="ECO:0000313" key="3">
    <source>
        <dbReference type="EMBL" id="SIQ28896.1"/>
    </source>
</evidence>
<feature type="domain" description="Helix-hairpin-helix DNA-binding motif class 1" evidence="2">
    <location>
        <begin position="208"/>
        <end position="227"/>
    </location>
</feature>
<reference evidence="3 4" key="1">
    <citation type="submission" date="2017-01" db="EMBL/GenBank/DDBJ databases">
        <authorList>
            <person name="Varghese N."/>
            <person name="Submissions S."/>
        </authorList>
    </citation>
    <scope>NUCLEOTIDE SEQUENCE [LARGE SCALE GENOMIC DNA]</scope>
    <source>
        <strain evidence="3 4">DSM 44280</strain>
    </source>
</reference>
<dbReference type="AlphaFoldDB" id="A0A9X8R405"/>
<evidence type="ECO:0000256" key="1">
    <source>
        <dbReference type="SAM" id="MobiDB-lite"/>
    </source>
</evidence>
<dbReference type="GO" id="GO:0006281">
    <property type="term" value="P:DNA repair"/>
    <property type="evidence" value="ECO:0007669"/>
    <property type="project" value="InterPro"/>
</dbReference>
<dbReference type="PANTHER" id="PTHR21180">
    <property type="entry name" value="ENDONUCLEASE/EXONUCLEASE/PHOSPHATASE FAMILY DOMAIN-CONTAINING PROTEIN 1"/>
    <property type="match status" value="1"/>
</dbReference>
<dbReference type="Proteomes" id="UP000185547">
    <property type="component" value="Unassembled WGS sequence"/>
</dbReference>
<organism evidence="3 4">
    <name type="scientific">Corynebacterium afermentans</name>
    <dbReference type="NCBI Taxonomy" id="38286"/>
    <lineage>
        <taxon>Bacteria</taxon>
        <taxon>Bacillati</taxon>
        <taxon>Actinomycetota</taxon>
        <taxon>Actinomycetes</taxon>
        <taxon>Mycobacteriales</taxon>
        <taxon>Corynebacteriaceae</taxon>
        <taxon>Corynebacterium</taxon>
    </lineage>
</organism>
<feature type="domain" description="Helix-hairpin-helix DNA-binding motif class 1" evidence="2">
    <location>
        <begin position="178"/>
        <end position="197"/>
    </location>
</feature>
<evidence type="ECO:0000313" key="4">
    <source>
        <dbReference type="Proteomes" id="UP000185547"/>
    </source>
</evidence>
<dbReference type="InterPro" id="IPR004509">
    <property type="entry name" value="Competence_ComEA_HhH"/>
</dbReference>
<dbReference type="SMART" id="SM00278">
    <property type="entry name" value="HhH1"/>
    <property type="match status" value="2"/>
</dbReference>
<keyword evidence="4" id="KW-1185">Reference proteome</keyword>
<name>A0A9X8R405_9CORY</name>
<gene>
    <name evidence="3" type="ORF">SAMN05421802_11043</name>
</gene>
<dbReference type="EMBL" id="FTMH01000010">
    <property type="protein sequence ID" value="SIQ28896.1"/>
    <property type="molecule type" value="Genomic_DNA"/>
</dbReference>
<dbReference type="GO" id="GO:0015627">
    <property type="term" value="C:type II protein secretion system complex"/>
    <property type="evidence" value="ECO:0007669"/>
    <property type="project" value="TreeGrafter"/>
</dbReference>
<dbReference type="GO" id="GO:0003677">
    <property type="term" value="F:DNA binding"/>
    <property type="evidence" value="ECO:0007669"/>
    <property type="project" value="InterPro"/>
</dbReference>
<dbReference type="InterPro" id="IPR051675">
    <property type="entry name" value="Endo/Exo/Phosphatase_dom_1"/>
</dbReference>
<dbReference type="InterPro" id="IPR010994">
    <property type="entry name" value="RuvA_2-like"/>
</dbReference>